<dbReference type="AlphaFoldDB" id="A0A8J3PYU8"/>
<dbReference type="InterPro" id="IPR001109">
    <property type="entry name" value="Hydrogenase_HupF/HypC"/>
</dbReference>
<evidence type="ECO:0008006" key="4">
    <source>
        <dbReference type="Google" id="ProtNLM"/>
    </source>
</evidence>
<dbReference type="EMBL" id="BONV01000041">
    <property type="protein sequence ID" value="GIG83542.1"/>
    <property type="molecule type" value="Genomic_DNA"/>
</dbReference>
<dbReference type="Pfam" id="PF01455">
    <property type="entry name" value="HupF_HypC"/>
    <property type="match status" value="1"/>
</dbReference>
<comment type="caution">
    <text evidence="2">The sequence shown here is derived from an EMBL/GenBank/DDBJ whole genome shotgun (WGS) entry which is preliminary data.</text>
</comment>
<reference evidence="2 3" key="1">
    <citation type="submission" date="2021-01" db="EMBL/GenBank/DDBJ databases">
        <title>Whole genome shotgun sequence of Planotetraspora kaengkrachanensis NBRC 104272.</title>
        <authorList>
            <person name="Komaki H."/>
            <person name="Tamura T."/>
        </authorList>
    </citation>
    <scope>NUCLEOTIDE SEQUENCE [LARGE SCALE GENOMIC DNA]</scope>
    <source>
        <strain evidence="2 3">NBRC 104272</strain>
    </source>
</reference>
<name>A0A8J3PYU8_9ACTN</name>
<keyword evidence="3" id="KW-1185">Reference proteome</keyword>
<organism evidence="2 3">
    <name type="scientific">Planotetraspora kaengkrachanensis</name>
    <dbReference type="NCBI Taxonomy" id="575193"/>
    <lineage>
        <taxon>Bacteria</taxon>
        <taxon>Bacillati</taxon>
        <taxon>Actinomycetota</taxon>
        <taxon>Actinomycetes</taxon>
        <taxon>Streptosporangiales</taxon>
        <taxon>Streptosporangiaceae</taxon>
        <taxon>Planotetraspora</taxon>
    </lineage>
</organism>
<proteinExistence type="inferred from homology"/>
<dbReference type="SUPFAM" id="SSF159127">
    <property type="entry name" value="HupF/HypC-like"/>
    <property type="match status" value="1"/>
</dbReference>
<evidence type="ECO:0000313" key="3">
    <source>
        <dbReference type="Proteomes" id="UP000630097"/>
    </source>
</evidence>
<dbReference type="Gene3D" id="2.30.30.140">
    <property type="match status" value="1"/>
</dbReference>
<dbReference type="Proteomes" id="UP000630097">
    <property type="component" value="Unassembled WGS sequence"/>
</dbReference>
<gene>
    <name evidence="2" type="ORF">Pka01_66690</name>
</gene>
<accession>A0A8J3PYU8</accession>
<evidence type="ECO:0000313" key="2">
    <source>
        <dbReference type="EMBL" id="GIG83542.1"/>
    </source>
</evidence>
<protein>
    <recommendedName>
        <fullName evidence="4">Hydrogenase assembly protein HupF</fullName>
    </recommendedName>
</protein>
<comment type="similarity">
    <text evidence="1">Belongs to the HupF/HypC family.</text>
</comment>
<dbReference type="RefSeq" id="WP_203886840.1">
    <property type="nucleotide sequence ID" value="NZ_BAABHH010000027.1"/>
</dbReference>
<evidence type="ECO:0000256" key="1">
    <source>
        <dbReference type="ARBA" id="ARBA00006018"/>
    </source>
</evidence>
<sequence>MNEGFDGFDDADEPDDGCHTGSCVTCSDEAVPVTVVRLKYRDMAVVDTGGGEPEEVSVALVETAVGDTILVHAKEAIAVVTRVDDDGCR</sequence>